<dbReference type="PANTHER" id="PTHR11210">
    <property type="entry name" value="RING BOX"/>
    <property type="match status" value="1"/>
</dbReference>
<feature type="region of interest" description="Disordered" evidence="11">
    <location>
        <begin position="106"/>
        <end position="127"/>
    </location>
</feature>
<keyword evidence="7" id="KW-0833">Ubl conjugation pathway</keyword>
<dbReference type="GO" id="GO:0005680">
    <property type="term" value="C:anaphase-promoting complex"/>
    <property type="evidence" value="ECO:0007669"/>
    <property type="project" value="InterPro"/>
</dbReference>
<reference evidence="14 15" key="1">
    <citation type="journal article" date="2017" name="Curr. Biol.">
        <title>Genome architecture and evolution of a unichromosomal asexual nematode.</title>
        <authorList>
            <person name="Fradin H."/>
            <person name="Zegar C."/>
            <person name="Gutwein M."/>
            <person name="Lucas J."/>
            <person name="Kovtun M."/>
            <person name="Corcoran D."/>
            <person name="Baugh L.R."/>
            <person name="Kiontke K."/>
            <person name="Gunsalus K."/>
            <person name="Fitch D.H."/>
            <person name="Piano F."/>
        </authorList>
    </citation>
    <scope>NUCLEOTIDE SEQUENCE [LARGE SCALE GENOMIC DNA]</scope>
    <source>
        <strain evidence="14">PF1309</strain>
    </source>
</reference>
<evidence type="ECO:0000256" key="12">
    <source>
        <dbReference type="SAM" id="SignalP"/>
    </source>
</evidence>
<dbReference type="GO" id="GO:0051301">
    <property type="term" value="P:cell division"/>
    <property type="evidence" value="ECO:0007669"/>
    <property type="project" value="UniProtKB-KW"/>
</dbReference>
<evidence type="ECO:0000313" key="15">
    <source>
        <dbReference type="Proteomes" id="UP000218231"/>
    </source>
</evidence>
<evidence type="ECO:0000256" key="6">
    <source>
        <dbReference type="ARBA" id="ARBA00022776"/>
    </source>
</evidence>
<evidence type="ECO:0000256" key="5">
    <source>
        <dbReference type="ARBA" id="ARBA00022771"/>
    </source>
</evidence>
<accession>A0A2A2LCA0</accession>
<dbReference type="OrthoDB" id="1681166at2759"/>
<keyword evidence="6" id="KW-0498">Mitosis</keyword>
<feature type="chain" id="PRO_5012042111" description="Anaphase-promoting complex subunit 11" evidence="12">
    <location>
        <begin position="21"/>
        <end position="238"/>
    </location>
</feature>
<dbReference type="PROSITE" id="PS50089">
    <property type="entry name" value="ZF_RING_2"/>
    <property type="match status" value="1"/>
</dbReference>
<name>A0A2A2LCA0_9BILA</name>
<evidence type="ECO:0000313" key="14">
    <source>
        <dbReference type="EMBL" id="PAV83695.1"/>
    </source>
</evidence>
<dbReference type="EMBL" id="LIAE01006933">
    <property type="protein sequence ID" value="PAV83695.1"/>
    <property type="molecule type" value="Genomic_DNA"/>
</dbReference>
<evidence type="ECO:0000256" key="3">
    <source>
        <dbReference type="ARBA" id="ARBA00022618"/>
    </source>
</evidence>
<dbReference type="GO" id="GO:0031145">
    <property type="term" value="P:anaphase-promoting complex-dependent catabolic process"/>
    <property type="evidence" value="ECO:0007669"/>
    <property type="project" value="InterPro"/>
</dbReference>
<evidence type="ECO:0000256" key="9">
    <source>
        <dbReference type="ARBA" id="ARBA00023306"/>
    </source>
</evidence>
<comment type="caution">
    <text evidence="14">The sequence shown here is derived from an EMBL/GenBank/DDBJ whole genome shotgun (WGS) entry which is preliminary data.</text>
</comment>
<dbReference type="InterPro" id="IPR001841">
    <property type="entry name" value="Znf_RING"/>
</dbReference>
<dbReference type="Pfam" id="PF12861">
    <property type="entry name" value="zf-ANAPC11"/>
    <property type="match status" value="1"/>
</dbReference>
<keyword evidence="4" id="KW-0479">Metal-binding</keyword>
<gene>
    <name evidence="14" type="ORF">WR25_26614</name>
</gene>
<dbReference type="Gene3D" id="3.30.40.10">
    <property type="entry name" value="Zinc/RING finger domain, C3HC4 (zinc finger)"/>
    <property type="match status" value="1"/>
</dbReference>
<dbReference type="CDD" id="cd16456">
    <property type="entry name" value="RING-H2_APC11"/>
    <property type="match status" value="1"/>
</dbReference>
<feature type="domain" description="RING-type" evidence="13">
    <location>
        <begin position="180"/>
        <end position="235"/>
    </location>
</feature>
<comment type="similarity">
    <text evidence="1">Belongs to the RING-box family.</text>
</comment>
<dbReference type="AlphaFoldDB" id="A0A2A2LCA0"/>
<dbReference type="InterPro" id="IPR013083">
    <property type="entry name" value="Znf_RING/FYVE/PHD"/>
</dbReference>
<dbReference type="InterPro" id="IPR051031">
    <property type="entry name" value="RING-box_E3_Ubiquitin_Ligase"/>
</dbReference>
<evidence type="ECO:0000256" key="4">
    <source>
        <dbReference type="ARBA" id="ARBA00022723"/>
    </source>
</evidence>
<protein>
    <recommendedName>
        <fullName evidence="2">Anaphase-promoting complex subunit 11</fullName>
    </recommendedName>
</protein>
<evidence type="ECO:0000256" key="1">
    <source>
        <dbReference type="ARBA" id="ARBA00009273"/>
    </source>
</evidence>
<organism evidence="14 15">
    <name type="scientific">Diploscapter pachys</name>
    <dbReference type="NCBI Taxonomy" id="2018661"/>
    <lineage>
        <taxon>Eukaryota</taxon>
        <taxon>Metazoa</taxon>
        <taxon>Ecdysozoa</taxon>
        <taxon>Nematoda</taxon>
        <taxon>Chromadorea</taxon>
        <taxon>Rhabditida</taxon>
        <taxon>Rhabditina</taxon>
        <taxon>Rhabditomorpha</taxon>
        <taxon>Rhabditoidea</taxon>
        <taxon>Rhabditidae</taxon>
        <taxon>Diploscapter</taxon>
    </lineage>
</organism>
<evidence type="ECO:0000256" key="2">
    <source>
        <dbReference type="ARBA" id="ARBA00013928"/>
    </source>
</evidence>
<dbReference type="GO" id="GO:0061630">
    <property type="term" value="F:ubiquitin protein ligase activity"/>
    <property type="evidence" value="ECO:0007669"/>
    <property type="project" value="InterPro"/>
</dbReference>
<evidence type="ECO:0000256" key="7">
    <source>
        <dbReference type="ARBA" id="ARBA00022786"/>
    </source>
</evidence>
<dbReference type="Proteomes" id="UP000218231">
    <property type="component" value="Unassembled WGS sequence"/>
</dbReference>
<evidence type="ECO:0000259" key="13">
    <source>
        <dbReference type="PROSITE" id="PS50089"/>
    </source>
</evidence>
<keyword evidence="5 10" id="KW-0863">Zinc-finger</keyword>
<keyword evidence="9" id="KW-0131">Cell cycle</keyword>
<evidence type="ECO:0000256" key="10">
    <source>
        <dbReference type="PROSITE-ProRule" id="PRU00175"/>
    </source>
</evidence>
<keyword evidence="15" id="KW-1185">Reference proteome</keyword>
<dbReference type="STRING" id="2018661.A0A2A2LCA0"/>
<keyword evidence="12" id="KW-0732">Signal</keyword>
<keyword evidence="8" id="KW-0862">Zinc</keyword>
<dbReference type="GO" id="GO:0097602">
    <property type="term" value="F:cullin family protein binding"/>
    <property type="evidence" value="ECO:0007669"/>
    <property type="project" value="InterPro"/>
</dbReference>
<evidence type="ECO:0000256" key="8">
    <source>
        <dbReference type="ARBA" id="ARBA00022833"/>
    </source>
</evidence>
<evidence type="ECO:0000256" key="11">
    <source>
        <dbReference type="SAM" id="MobiDB-lite"/>
    </source>
</evidence>
<dbReference type="SUPFAM" id="SSF57850">
    <property type="entry name" value="RING/U-box"/>
    <property type="match status" value="1"/>
</dbReference>
<proteinExistence type="inferred from homology"/>
<dbReference type="GO" id="GO:0008270">
    <property type="term" value="F:zinc ion binding"/>
    <property type="evidence" value="ECO:0007669"/>
    <property type="project" value="UniProtKB-KW"/>
</dbReference>
<feature type="signal peptide" evidence="12">
    <location>
        <begin position="1"/>
        <end position="20"/>
    </location>
</feature>
<feature type="region of interest" description="Disordered" evidence="11">
    <location>
        <begin position="25"/>
        <end position="45"/>
    </location>
</feature>
<keyword evidence="3" id="KW-0132">Cell division</keyword>
<dbReference type="InterPro" id="IPR024991">
    <property type="entry name" value="RING-H2_APC11"/>
</dbReference>
<sequence>MNMLLVRIQPFGFWLQFACAQSGNQEEMNNNNDGEEELDFNHENQGQQARITEISAFLILFLGFFLGDNEQDGMFADDVEMAEDFDRSAQSPSGGSWDGLSLDTPTSQLFKESPNEESGKARSKTCPNKNISNPLVLPTKTRLKITVNKLHVNLIEFGFLAKSFQLTGSWHWKDCEDETCGICRSPFEATCVDCKFPGDGCPTARGKCSHRFHMHCITKWVETAAHQRACCPLCRQVW</sequence>